<proteinExistence type="predicted"/>
<dbReference type="Proteomes" id="UP001240236">
    <property type="component" value="Unassembled WGS sequence"/>
</dbReference>
<accession>A0AAE3VZ31</accession>
<reference evidence="1 2" key="1">
    <citation type="submission" date="2023-07" db="EMBL/GenBank/DDBJ databases">
        <title>Sequencing the genomes of 1000 actinobacteria strains.</title>
        <authorList>
            <person name="Klenk H.-P."/>
        </authorList>
    </citation>
    <scope>NUCLEOTIDE SEQUENCE [LARGE SCALE GENOMIC DNA]</scope>
    <source>
        <strain evidence="1 2">DSM 44709</strain>
    </source>
</reference>
<dbReference type="InterPro" id="IPR044925">
    <property type="entry name" value="His-Me_finger_sf"/>
</dbReference>
<protein>
    <submittedName>
        <fullName evidence="1">Uncharacterized protein</fullName>
    </submittedName>
</protein>
<dbReference type="AlphaFoldDB" id="A0AAE3VZ31"/>
<dbReference type="InterPro" id="IPR038563">
    <property type="entry name" value="Endonuclease_7_sf"/>
</dbReference>
<dbReference type="EMBL" id="JAUSUZ010000001">
    <property type="protein sequence ID" value="MDQ0366853.1"/>
    <property type="molecule type" value="Genomic_DNA"/>
</dbReference>
<dbReference type="Pfam" id="PF02945">
    <property type="entry name" value="Endonuclease_7"/>
    <property type="match status" value="1"/>
</dbReference>
<keyword evidence="2" id="KW-1185">Reference proteome</keyword>
<dbReference type="SUPFAM" id="SSF54060">
    <property type="entry name" value="His-Me finger endonucleases"/>
    <property type="match status" value="1"/>
</dbReference>
<organism evidence="1 2">
    <name type="scientific">Catenuloplanes indicus</name>
    <dbReference type="NCBI Taxonomy" id="137267"/>
    <lineage>
        <taxon>Bacteria</taxon>
        <taxon>Bacillati</taxon>
        <taxon>Actinomycetota</taxon>
        <taxon>Actinomycetes</taxon>
        <taxon>Micromonosporales</taxon>
        <taxon>Micromonosporaceae</taxon>
        <taxon>Catenuloplanes</taxon>
    </lineage>
</organism>
<evidence type="ECO:0000313" key="1">
    <source>
        <dbReference type="EMBL" id="MDQ0366853.1"/>
    </source>
</evidence>
<comment type="caution">
    <text evidence="1">The sequence shown here is derived from an EMBL/GenBank/DDBJ whole genome shotgun (WGS) entry which is preliminary data.</text>
</comment>
<dbReference type="Gene3D" id="3.40.1800.10">
    <property type="entry name" value="His-Me finger endonucleases"/>
    <property type="match status" value="1"/>
</dbReference>
<sequence length="224" mass="25108">MLEKGWAIDHCHETDSFRGFICARCNAGIGALGDSVAAIDSAIGYLLDFYRVNPGAWAAHVAVHPEDEGILGPVTAEPIIWSKTCDNCGAPLPAKYGQGRRFCDHKCRTEGMRSRESTCPTCSTTFRSADRSKIYCSADCYNLKRRGRTYDRPPCKICGRQFTATSQRQLYCGKRCLEKSRPLPLSINCRNCSSVFQTRDKRRQYCSSKCGYDGMKKIRRQSEG</sequence>
<name>A0AAE3VZ31_9ACTN</name>
<gene>
    <name evidence="1" type="ORF">J2S42_003522</name>
</gene>
<dbReference type="InterPro" id="IPR004211">
    <property type="entry name" value="Endonuclease_7"/>
</dbReference>
<evidence type="ECO:0000313" key="2">
    <source>
        <dbReference type="Proteomes" id="UP001240236"/>
    </source>
</evidence>